<accession>A0AAW0LJN5</accession>
<reference evidence="2 3" key="1">
    <citation type="journal article" date="2018" name="Sci. Data">
        <title>The draft genome sequence of cork oak.</title>
        <authorList>
            <person name="Ramos A.M."/>
            <person name="Usie A."/>
            <person name="Barbosa P."/>
            <person name="Barros P.M."/>
            <person name="Capote T."/>
            <person name="Chaves I."/>
            <person name="Simoes F."/>
            <person name="Abreu I."/>
            <person name="Carrasquinho I."/>
            <person name="Faro C."/>
            <person name="Guimaraes J.B."/>
            <person name="Mendonca D."/>
            <person name="Nobrega F."/>
            <person name="Rodrigues L."/>
            <person name="Saibo N.J.M."/>
            <person name="Varela M.C."/>
            <person name="Egas C."/>
            <person name="Matos J."/>
            <person name="Miguel C.M."/>
            <person name="Oliveira M.M."/>
            <person name="Ricardo C.P."/>
            <person name="Goncalves S."/>
        </authorList>
    </citation>
    <scope>NUCLEOTIDE SEQUENCE [LARGE SCALE GENOMIC DNA]</scope>
    <source>
        <strain evidence="3">cv. HL8</strain>
    </source>
</reference>
<dbReference type="CDD" id="cd06222">
    <property type="entry name" value="RNase_H_like"/>
    <property type="match status" value="1"/>
</dbReference>
<dbReference type="InterPro" id="IPR044730">
    <property type="entry name" value="RNase_H-like_dom_plant"/>
</dbReference>
<protein>
    <recommendedName>
        <fullName evidence="1">RNase H type-1 domain-containing protein</fullName>
    </recommendedName>
</protein>
<dbReference type="InterPro" id="IPR002156">
    <property type="entry name" value="RNaseH_domain"/>
</dbReference>
<dbReference type="EMBL" id="PKMF04000097">
    <property type="protein sequence ID" value="KAK7850626.1"/>
    <property type="molecule type" value="Genomic_DNA"/>
</dbReference>
<dbReference type="Proteomes" id="UP000237347">
    <property type="component" value="Unassembled WGS sequence"/>
</dbReference>
<sequence>MAINHRPAVLNLWKNRNKVVFENSIPDTMLHKLGISNLEVELDAKAIVEMINNANSSNKKLFPLLLDCRSLMEKLAQVRVAHVFREANRVLFSVSRQVLFSTPTEILGFAIQFT</sequence>
<dbReference type="Pfam" id="PF13456">
    <property type="entry name" value="RVT_3"/>
    <property type="match status" value="1"/>
</dbReference>
<dbReference type="InterPro" id="IPR036397">
    <property type="entry name" value="RNaseH_sf"/>
</dbReference>
<dbReference type="AlphaFoldDB" id="A0AAW0LJN5"/>
<evidence type="ECO:0000313" key="2">
    <source>
        <dbReference type="EMBL" id="KAK7850626.1"/>
    </source>
</evidence>
<proteinExistence type="predicted"/>
<keyword evidence="3" id="KW-1185">Reference proteome</keyword>
<evidence type="ECO:0000259" key="1">
    <source>
        <dbReference type="Pfam" id="PF13456"/>
    </source>
</evidence>
<dbReference type="GO" id="GO:0004523">
    <property type="term" value="F:RNA-DNA hybrid ribonuclease activity"/>
    <property type="evidence" value="ECO:0007669"/>
    <property type="project" value="InterPro"/>
</dbReference>
<dbReference type="Gene3D" id="3.30.420.10">
    <property type="entry name" value="Ribonuclease H-like superfamily/Ribonuclease H"/>
    <property type="match status" value="1"/>
</dbReference>
<name>A0AAW0LJN5_QUESU</name>
<dbReference type="GO" id="GO:0003676">
    <property type="term" value="F:nucleic acid binding"/>
    <property type="evidence" value="ECO:0007669"/>
    <property type="project" value="InterPro"/>
</dbReference>
<gene>
    <name evidence="2" type="ORF">CFP56_044051</name>
</gene>
<feature type="domain" description="RNase H type-1" evidence="1">
    <location>
        <begin position="31"/>
        <end position="94"/>
    </location>
</feature>
<organism evidence="2 3">
    <name type="scientific">Quercus suber</name>
    <name type="common">Cork oak</name>
    <dbReference type="NCBI Taxonomy" id="58331"/>
    <lineage>
        <taxon>Eukaryota</taxon>
        <taxon>Viridiplantae</taxon>
        <taxon>Streptophyta</taxon>
        <taxon>Embryophyta</taxon>
        <taxon>Tracheophyta</taxon>
        <taxon>Spermatophyta</taxon>
        <taxon>Magnoliopsida</taxon>
        <taxon>eudicotyledons</taxon>
        <taxon>Gunneridae</taxon>
        <taxon>Pentapetalae</taxon>
        <taxon>rosids</taxon>
        <taxon>fabids</taxon>
        <taxon>Fagales</taxon>
        <taxon>Fagaceae</taxon>
        <taxon>Quercus</taxon>
    </lineage>
</organism>
<evidence type="ECO:0000313" key="3">
    <source>
        <dbReference type="Proteomes" id="UP000237347"/>
    </source>
</evidence>
<comment type="caution">
    <text evidence="2">The sequence shown here is derived from an EMBL/GenBank/DDBJ whole genome shotgun (WGS) entry which is preliminary data.</text>
</comment>